<keyword evidence="4" id="KW-0238">DNA-binding</keyword>
<dbReference type="InterPro" id="IPR036388">
    <property type="entry name" value="WH-like_DNA-bd_sf"/>
</dbReference>
<feature type="domain" description="RNA polymerase sigma-70 region 2" evidence="6">
    <location>
        <begin position="17"/>
        <end position="79"/>
    </location>
</feature>
<evidence type="ECO:0000313" key="8">
    <source>
        <dbReference type="EMBL" id="MFC7359595.1"/>
    </source>
</evidence>
<gene>
    <name evidence="8" type="ORF">ACFQO6_04880</name>
</gene>
<dbReference type="Proteomes" id="UP001596524">
    <property type="component" value="Unassembled WGS sequence"/>
</dbReference>
<dbReference type="EMBL" id="JBHTCH010000004">
    <property type="protein sequence ID" value="MFC7359595.1"/>
    <property type="molecule type" value="Genomic_DNA"/>
</dbReference>
<dbReference type="NCBIfam" id="TIGR02983">
    <property type="entry name" value="SigE-fam_strep"/>
    <property type="match status" value="1"/>
</dbReference>
<evidence type="ECO:0000313" key="9">
    <source>
        <dbReference type="Proteomes" id="UP001596524"/>
    </source>
</evidence>
<name>A0ABW2N131_9ACTN</name>
<dbReference type="SUPFAM" id="SSF88659">
    <property type="entry name" value="Sigma3 and sigma4 domains of RNA polymerase sigma factors"/>
    <property type="match status" value="1"/>
</dbReference>
<evidence type="ECO:0000259" key="7">
    <source>
        <dbReference type="Pfam" id="PF08281"/>
    </source>
</evidence>
<keyword evidence="5" id="KW-0804">Transcription</keyword>
<dbReference type="PANTHER" id="PTHR43133:SF50">
    <property type="entry name" value="ECF RNA POLYMERASE SIGMA FACTOR SIGM"/>
    <property type="match status" value="1"/>
</dbReference>
<protein>
    <submittedName>
        <fullName evidence="8">SigE family RNA polymerase sigma factor</fullName>
    </submittedName>
</protein>
<dbReference type="CDD" id="cd06171">
    <property type="entry name" value="Sigma70_r4"/>
    <property type="match status" value="1"/>
</dbReference>
<evidence type="ECO:0000256" key="1">
    <source>
        <dbReference type="ARBA" id="ARBA00010641"/>
    </source>
</evidence>
<dbReference type="PANTHER" id="PTHR43133">
    <property type="entry name" value="RNA POLYMERASE ECF-TYPE SIGMA FACTO"/>
    <property type="match status" value="1"/>
</dbReference>
<feature type="domain" description="RNA polymerase sigma factor 70 region 4 type 2" evidence="7">
    <location>
        <begin position="103"/>
        <end position="155"/>
    </location>
</feature>
<evidence type="ECO:0000256" key="4">
    <source>
        <dbReference type="ARBA" id="ARBA00023125"/>
    </source>
</evidence>
<dbReference type="Gene3D" id="1.10.1740.10">
    <property type="match status" value="1"/>
</dbReference>
<keyword evidence="3" id="KW-0731">Sigma factor</keyword>
<keyword evidence="2" id="KW-0805">Transcription regulation</keyword>
<dbReference type="InterPro" id="IPR039425">
    <property type="entry name" value="RNA_pol_sigma-70-like"/>
</dbReference>
<dbReference type="InterPro" id="IPR013325">
    <property type="entry name" value="RNA_pol_sigma_r2"/>
</dbReference>
<accession>A0ABW2N131</accession>
<proteinExistence type="inferred from homology"/>
<keyword evidence="9" id="KW-1185">Reference proteome</keyword>
<organism evidence="8 9">
    <name type="scientific">Nocardioides astragali</name>
    <dbReference type="NCBI Taxonomy" id="1776736"/>
    <lineage>
        <taxon>Bacteria</taxon>
        <taxon>Bacillati</taxon>
        <taxon>Actinomycetota</taxon>
        <taxon>Actinomycetes</taxon>
        <taxon>Propionibacteriales</taxon>
        <taxon>Nocardioidaceae</taxon>
        <taxon>Nocardioides</taxon>
    </lineage>
</organism>
<evidence type="ECO:0000256" key="5">
    <source>
        <dbReference type="ARBA" id="ARBA00023163"/>
    </source>
</evidence>
<dbReference type="RefSeq" id="WP_255889700.1">
    <property type="nucleotide sequence ID" value="NZ_JAFMZM010000002.1"/>
</dbReference>
<dbReference type="InterPro" id="IPR014284">
    <property type="entry name" value="RNA_pol_sigma-70_dom"/>
</dbReference>
<reference evidence="9" key="1">
    <citation type="journal article" date="2019" name="Int. J. Syst. Evol. Microbiol.">
        <title>The Global Catalogue of Microorganisms (GCM) 10K type strain sequencing project: providing services to taxonomists for standard genome sequencing and annotation.</title>
        <authorList>
            <consortium name="The Broad Institute Genomics Platform"/>
            <consortium name="The Broad Institute Genome Sequencing Center for Infectious Disease"/>
            <person name="Wu L."/>
            <person name="Ma J."/>
        </authorList>
    </citation>
    <scope>NUCLEOTIDE SEQUENCE [LARGE SCALE GENOMIC DNA]</scope>
    <source>
        <strain evidence="9">FCH27</strain>
    </source>
</reference>
<comment type="similarity">
    <text evidence="1">Belongs to the sigma-70 factor family. ECF subfamily.</text>
</comment>
<dbReference type="InterPro" id="IPR013324">
    <property type="entry name" value="RNA_pol_sigma_r3/r4-like"/>
</dbReference>
<dbReference type="Gene3D" id="1.10.10.10">
    <property type="entry name" value="Winged helix-like DNA-binding domain superfamily/Winged helix DNA-binding domain"/>
    <property type="match status" value="1"/>
</dbReference>
<sequence>MPRRDPAAFAEFVAARSGALHRSAYLMVGERHLAQDLLQEALTKTYVAWPRLRDPAKAEAYTRKVITTTAISWYRRRSWQERPSDTIPEASHEGHGDDLVRREWVWAALQALPPRQRAAVVLRYYEDLTEAQTAAALGCAVGTVKSQVHAALASLRKTLDSHGGEQIDLLPGDLKVVTR</sequence>
<dbReference type="Pfam" id="PF04542">
    <property type="entry name" value="Sigma70_r2"/>
    <property type="match status" value="1"/>
</dbReference>
<dbReference type="NCBIfam" id="TIGR02937">
    <property type="entry name" value="sigma70-ECF"/>
    <property type="match status" value="1"/>
</dbReference>
<dbReference type="InterPro" id="IPR014325">
    <property type="entry name" value="RNA_pol_sigma-E_actinobac"/>
</dbReference>
<dbReference type="SUPFAM" id="SSF88946">
    <property type="entry name" value="Sigma2 domain of RNA polymerase sigma factors"/>
    <property type="match status" value="1"/>
</dbReference>
<dbReference type="InterPro" id="IPR007627">
    <property type="entry name" value="RNA_pol_sigma70_r2"/>
</dbReference>
<dbReference type="InterPro" id="IPR013249">
    <property type="entry name" value="RNA_pol_sigma70_r4_t2"/>
</dbReference>
<dbReference type="Pfam" id="PF08281">
    <property type="entry name" value="Sigma70_r4_2"/>
    <property type="match status" value="1"/>
</dbReference>
<evidence type="ECO:0000256" key="3">
    <source>
        <dbReference type="ARBA" id="ARBA00023082"/>
    </source>
</evidence>
<evidence type="ECO:0000259" key="6">
    <source>
        <dbReference type="Pfam" id="PF04542"/>
    </source>
</evidence>
<evidence type="ECO:0000256" key="2">
    <source>
        <dbReference type="ARBA" id="ARBA00023015"/>
    </source>
</evidence>
<comment type="caution">
    <text evidence="8">The sequence shown here is derived from an EMBL/GenBank/DDBJ whole genome shotgun (WGS) entry which is preliminary data.</text>
</comment>